<proteinExistence type="predicted"/>
<dbReference type="Gene3D" id="3.40.50.720">
    <property type="entry name" value="NAD(P)-binding Rossmann-like Domain"/>
    <property type="match status" value="1"/>
</dbReference>
<dbReference type="InterPro" id="IPR055170">
    <property type="entry name" value="GFO_IDH_MocA-like_dom"/>
</dbReference>
<protein>
    <submittedName>
        <fullName evidence="3">Oxidoreductase, Gfo/Idh/MocA family</fullName>
    </submittedName>
</protein>
<dbReference type="GO" id="GO:0000166">
    <property type="term" value="F:nucleotide binding"/>
    <property type="evidence" value="ECO:0007669"/>
    <property type="project" value="InterPro"/>
</dbReference>
<dbReference type="InterPro" id="IPR051450">
    <property type="entry name" value="Gfo/Idh/MocA_Oxidoreductases"/>
</dbReference>
<dbReference type="SUPFAM" id="SSF55347">
    <property type="entry name" value="Glyceraldehyde-3-phosphate dehydrogenase-like, C-terminal domain"/>
    <property type="match status" value="1"/>
</dbReference>
<dbReference type="Pfam" id="PF22725">
    <property type="entry name" value="GFO_IDH_MocA_C3"/>
    <property type="match status" value="1"/>
</dbReference>
<feature type="domain" description="GFO/IDH/MocA-like oxidoreductase" evidence="2">
    <location>
        <begin position="154"/>
        <end position="220"/>
    </location>
</feature>
<gene>
    <name evidence="3" type="ORF">MNBD_NITROSPINAE04-136</name>
</gene>
<dbReference type="SUPFAM" id="SSF51735">
    <property type="entry name" value="NAD(P)-binding Rossmann-fold domains"/>
    <property type="match status" value="1"/>
</dbReference>
<name>A0A3B1BJ16_9ZZZZ</name>
<dbReference type="Gene3D" id="3.30.360.10">
    <property type="entry name" value="Dihydrodipicolinate Reductase, domain 2"/>
    <property type="match status" value="1"/>
</dbReference>
<evidence type="ECO:0000259" key="2">
    <source>
        <dbReference type="Pfam" id="PF22725"/>
    </source>
</evidence>
<dbReference type="InterPro" id="IPR000683">
    <property type="entry name" value="Gfo/Idh/MocA-like_OxRdtase_N"/>
</dbReference>
<dbReference type="PANTHER" id="PTHR43377">
    <property type="entry name" value="BILIVERDIN REDUCTASE A"/>
    <property type="match status" value="1"/>
</dbReference>
<sequence length="324" mass="36169">MNKEVKAGVIGVGHMGQYHVGAYSEITGVKLVGLTDIDADKASLVAEKYRTKFFPDFRKMLENIDVVSIAVPTARHYEIAKVCLKAGVHCLVEKPICEDLESAKELFEIAEKSGATLHVGHVERFNGAVQQLSKVVKNPILIESRRLSPFDPRVKNDSVVLDLMIHDIDIILNIVNSPVASMNVLGSSVFTDKEDVVNVQLQFENGCMASIIASRATQEKIRTLAVTQAEEYIVLDYTNQDILVHRMASSQSELTRKELRYTQESFIERIFVHRDNPLKLQLEHLIGCGTNGDTRNISVENELKSLKVALQVLEKLRSSKISKV</sequence>
<dbReference type="PANTHER" id="PTHR43377:SF1">
    <property type="entry name" value="BILIVERDIN REDUCTASE A"/>
    <property type="match status" value="1"/>
</dbReference>
<dbReference type="AlphaFoldDB" id="A0A3B1BJ16"/>
<accession>A0A3B1BJ16</accession>
<evidence type="ECO:0000259" key="1">
    <source>
        <dbReference type="Pfam" id="PF01408"/>
    </source>
</evidence>
<reference evidence="3" key="1">
    <citation type="submission" date="2018-06" db="EMBL/GenBank/DDBJ databases">
        <authorList>
            <person name="Zhirakovskaya E."/>
        </authorList>
    </citation>
    <scope>NUCLEOTIDE SEQUENCE</scope>
</reference>
<dbReference type="Pfam" id="PF01408">
    <property type="entry name" value="GFO_IDH_MocA"/>
    <property type="match status" value="1"/>
</dbReference>
<organism evidence="3">
    <name type="scientific">hydrothermal vent metagenome</name>
    <dbReference type="NCBI Taxonomy" id="652676"/>
    <lineage>
        <taxon>unclassified sequences</taxon>
        <taxon>metagenomes</taxon>
        <taxon>ecological metagenomes</taxon>
    </lineage>
</organism>
<evidence type="ECO:0000313" key="3">
    <source>
        <dbReference type="EMBL" id="VAX17989.1"/>
    </source>
</evidence>
<dbReference type="InterPro" id="IPR036291">
    <property type="entry name" value="NAD(P)-bd_dom_sf"/>
</dbReference>
<dbReference type="EMBL" id="UOGA01000110">
    <property type="protein sequence ID" value="VAX17989.1"/>
    <property type="molecule type" value="Genomic_DNA"/>
</dbReference>
<feature type="domain" description="Gfo/Idh/MocA-like oxidoreductase N-terminal" evidence="1">
    <location>
        <begin position="6"/>
        <end position="121"/>
    </location>
</feature>